<dbReference type="EMBL" id="HM560701">
    <property type="protein sequence ID" value="ADP37438.1"/>
    <property type="molecule type" value="Genomic_DNA"/>
</dbReference>
<gene>
    <name evidence="5" type="primary">HYD2</name>
</gene>
<evidence type="ECO:0000256" key="1">
    <source>
        <dbReference type="ARBA" id="ARBA00004196"/>
    </source>
</evidence>
<dbReference type="InterPro" id="IPR010636">
    <property type="entry name" value="Class_II_hydrophobin"/>
</dbReference>
<dbReference type="SUPFAM" id="SSF101751">
    <property type="entry name" value="Hydrophobin II, HfbII"/>
    <property type="match status" value="1"/>
</dbReference>
<evidence type="ECO:0000256" key="4">
    <source>
        <dbReference type="SAM" id="SignalP"/>
    </source>
</evidence>
<evidence type="ECO:0000256" key="3">
    <source>
        <dbReference type="ARBA" id="ARBA00023157"/>
    </source>
</evidence>
<sequence length="102" mass="10237">MKLLAVAALLAGAAIAAPTSNTGGSACPAGLYSNPQCCSADVLGVIGIDCKSPSEVPRDGTHLGQICAKTGDQALCCVAPVVSLESRPVNRFKTMASVLTHP</sequence>
<dbReference type="PANTHER" id="PTHR42341">
    <property type="entry name" value="HYDROPHOBIN"/>
    <property type="match status" value="1"/>
</dbReference>
<proteinExistence type="inferred from homology"/>
<dbReference type="PANTHER" id="PTHR42341:SF1">
    <property type="entry name" value="HYDROPHOBIN"/>
    <property type="match status" value="1"/>
</dbReference>
<evidence type="ECO:0000313" key="5">
    <source>
        <dbReference type="EMBL" id="ADP37438.1"/>
    </source>
</evidence>
<dbReference type="CDD" id="cd23508">
    <property type="entry name" value="hydrophobin_II"/>
    <property type="match status" value="1"/>
</dbReference>
<dbReference type="PROSITE" id="PS51257">
    <property type="entry name" value="PROKAR_LIPOPROTEIN"/>
    <property type="match status" value="1"/>
</dbReference>
<reference evidence="5" key="1">
    <citation type="journal article" date="2012" name="Curr. Genet.">
        <title>Hydrophobin genes of the entomopathogenic fungus, Metarhizium brunneum, are differentially expressed and corresponding mutants are decreased in virulence.</title>
        <authorList>
            <person name="Sevim A."/>
            <person name="Donzelli B.G."/>
            <person name="Wu D."/>
            <person name="Demirbag Z."/>
            <person name="Gibson D.M."/>
            <person name="Turgeon B.G."/>
        </authorList>
    </citation>
    <scope>NUCLEOTIDE SEQUENCE</scope>
    <source>
        <strain evidence="5">KTU-60</strain>
    </source>
</reference>
<dbReference type="GO" id="GO:0005576">
    <property type="term" value="C:extracellular region"/>
    <property type="evidence" value="ECO:0007669"/>
    <property type="project" value="InterPro"/>
</dbReference>
<comment type="similarity">
    <text evidence="2">Belongs to the cerato-ulmin hydrophobin family.</text>
</comment>
<name>F8R8G0_METAN</name>
<keyword evidence="4" id="KW-0732">Signal</keyword>
<comment type="subcellular location">
    <subcellularLocation>
        <location evidence="1">Cell envelope</location>
    </subcellularLocation>
</comment>
<feature type="signal peptide" evidence="4">
    <location>
        <begin position="1"/>
        <end position="16"/>
    </location>
</feature>
<dbReference type="VEuPathDB" id="FungiDB:MAN_08507"/>
<evidence type="ECO:0000256" key="2">
    <source>
        <dbReference type="ARBA" id="ARBA00009576"/>
    </source>
</evidence>
<organism evidence="5">
    <name type="scientific">Metarhizium anisopliae</name>
    <name type="common">Entomophthora anisopliae</name>
    <dbReference type="NCBI Taxonomy" id="5530"/>
    <lineage>
        <taxon>Eukaryota</taxon>
        <taxon>Fungi</taxon>
        <taxon>Dikarya</taxon>
        <taxon>Ascomycota</taxon>
        <taxon>Pezizomycotina</taxon>
        <taxon>Sordariomycetes</taxon>
        <taxon>Hypocreomycetidae</taxon>
        <taxon>Hypocreales</taxon>
        <taxon>Clavicipitaceae</taxon>
        <taxon>Metarhizium</taxon>
    </lineage>
</organism>
<accession>F8R8G0</accession>
<dbReference type="Pfam" id="PF06766">
    <property type="entry name" value="Hydrophobin_2"/>
    <property type="match status" value="1"/>
</dbReference>
<keyword evidence="3" id="KW-1015">Disulfide bond</keyword>
<feature type="chain" id="PRO_5003383330" evidence="4">
    <location>
        <begin position="17"/>
        <end position="102"/>
    </location>
</feature>
<dbReference type="Gene3D" id="3.20.120.10">
    <property type="entry name" value="Hydrophobin"/>
    <property type="match status" value="1"/>
</dbReference>
<protein>
    <submittedName>
        <fullName evidence="5">Class-II hydrophobin</fullName>
    </submittedName>
</protein>
<dbReference type="InterPro" id="IPR036686">
    <property type="entry name" value="Class_II_Hydrophobin_sf"/>
</dbReference>
<dbReference type="AlphaFoldDB" id="F8R8G0"/>